<comment type="catalytic activity">
    <reaction evidence="1">
        <text>beta-D-fructose 1,6-bisphosphate + H2O = beta-D-fructose 6-phosphate + phosphate</text>
        <dbReference type="Rhea" id="RHEA:11064"/>
        <dbReference type="ChEBI" id="CHEBI:15377"/>
        <dbReference type="ChEBI" id="CHEBI:32966"/>
        <dbReference type="ChEBI" id="CHEBI:43474"/>
        <dbReference type="ChEBI" id="CHEBI:57634"/>
        <dbReference type="EC" id="3.1.3.11"/>
    </reaction>
</comment>
<feature type="binding site" evidence="11">
    <location>
        <position position="51"/>
    </location>
    <ligand>
        <name>Mn(2+)</name>
        <dbReference type="ChEBI" id="CHEBI:29035"/>
        <label>1</label>
    </ligand>
</feature>
<dbReference type="Gene3D" id="3.30.540.10">
    <property type="entry name" value="Fructose-1,6-Bisphosphatase, subunit A, domain 1"/>
    <property type="match status" value="1"/>
</dbReference>
<dbReference type="GO" id="GO:0006094">
    <property type="term" value="P:gluconeogenesis"/>
    <property type="evidence" value="ECO:0007669"/>
    <property type="project" value="UniProtKB-UniPathway"/>
</dbReference>
<dbReference type="GO" id="GO:0005829">
    <property type="term" value="C:cytosol"/>
    <property type="evidence" value="ECO:0007669"/>
    <property type="project" value="TreeGrafter"/>
</dbReference>
<reference evidence="13" key="1">
    <citation type="submission" date="2017-02" db="EMBL/GenBank/DDBJ databases">
        <authorList>
            <person name="Varghese N."/>
            <person name="Submissions S."/>
        </authorList>
    </citation>
    <scope>NUCLEOTIDE SEQUENCE [LARGE SCALE GENOMIC DNA]</scope>
    <source>
        <strain evidence="13">VKM Ac-2052</strain>
    </source>
</reference>
<dbReference type="EC" id="3.1.3.11" evidence="4"/>
<keyword evidence="6 11" id="KW-0479">Metal-binding</keyword>
<dbReference type="SUPFAM" id="SSF56655">
    <property type="entry name" value="Carbohydrate phosphatase"/>
    <property type="match status" value="1"/>
</dbReference>
<dbReference type="GO" id="GO:0030388">
    <property type="term" value="P:fructose 1,6-bisphosphate metabolic process"/>
    <property type="evidence" value="ECO:0007669"/>
    <property type="project" value="TreeGrafter"/>
</dbReference>
<organism evidence="12 13">
    <name type="scientific">Agreia bicolorata</name>
    <dbReference type="NCBI Taxonomy" id="110935"/>
    <lineage>
        <taxon>Bacteria</taxon>
        <taxon>Bacillati</taxon>
        <taxon>Actinomycetota</taxon>
        <taxon>Actinomycetes</taxon>
        <taxon>Micrococcales</taxon>
        <taxon>Microbacteriaceae</taxon>
        <taxon>Agreia</taxon>
    </lineage>
</organism>
<gene>
    <name evidence="12" type="ORF">SAMN06295879_1109</name>
</gene>
<dbReference type="Gene3D" id="3.40.190.90">
    <property type="match status" value="1"/>
</dbReference>
<evidence type="ECO:0000313" key="12">
    <source>
        <dbReference type="EMBL" id="SKA88828.1"/>
    </source>
</evidence>
<protein>
    <recommendedName>
        <fullName evidence="5">Fructose-1,6-bisphosphatase class 2</fullName>
        <ecNumber evidence="4">3.1.3.11</ecNumber>
    </recommendedName>
    <alternativeName>
        <fullName evidence="10">D-fructose-1,6-bisphosphate 1-phosphohydrolase class 2</fullName>
    </alternativeName>
</protein>
<dbReference type="PANTHER" id="PTHR30447">
    <property type="entry name" value="FRUCTOSE-1,6-BISPHOSPHATASE CLASS 2"/>
    <property type="match status" value="1"/>
</dbReference>
<evidence type="ECO:0000256" key="8">
    <source>
        <dbReference type="ARBA" id="ARBA00023211"/>
    </source>
</evidence>
<dbReference type="PANTHER" id="PTHR30447:SF0">
    <property type="entry name" value="FRUCTOSE-1,6-BISPHOSPHATASE 1 CLASS 2-RELATED"/>
    <property type="match status" value="1"/>
</dbReference>
<feature type="binding site" evidence="11">
    <location>
        <position position="232"/>
    </location>
    <ligand>
        <name>Mn(2+)</name>
        <dbReference type="ChEBI" id="CHEBI:29035"/>
        <label>2</label>
    </ligand>
</feature>
<name>A0A1T4XI91_9MICO</name>
<feature type="binding site" evidence="11">
    <location>
        <position position="106"/>
    </location>
    <ligand>
        <name>Mn(2+)</name>
        <dbReference type="ChEBI" id="CHEBI:29035"/>
        <label>2</label>
    </ligand>
</feature>
<evidence type="ECO:0000313" key="13">
    <source>
        <dbReference type="Proteomes" id="UP000189735"/>
    </source>
</evidence>
<evidence type="ECO:0000256" key="11">
    <source>
        <dbReference type="PIRSR" id="PIRSR004532-1"/>
    </source>
</evidence>
<evidence type="ECO:0000256" key="2">
    <source>
        <dbReference type="ARBA" id="ARBA00004742"/>
    </source>
</evidence>
<dbReference type="RefSeq" id="WP_078713681.1">
    <property type="nucleotide sequence ID" value="NZ_FUYG01000003.1"/>
</dbReference>
<comment type="cofactor">
    <cofactor evidence="11">
        <name>Mn(2+)</name>
        <dbReference type="ChEBI" id="CHEBI:29035"/>
    </cofactor>
</comment>
<evidence type="ECO:0000256" key="6">
    <source>
        <dbReference type="ARBA" id="ARBA00022723"/>
    </source>
</evidence>
<feature type="binding site" evidence="11">
    <location>
        <position position="103"/>
    </location>
    <ligand>
        <name>Mn(2+)</name>
        <dbReference type="ChEBI" id="CHEBI:29035"/>
        <label>2</label>
    </ligand>
</feature>
<evidence type="ECO:0000256" key="7">
    <source>
        <dbReference type="ARBA" id="ARBA00022801"/>
    </source>
</evidence>
<dbReference type="GO" id="GO:0046872">
    <property type="term" value="F:metal ion binding"/>
    <property type="evidence" value="ECO:0007669"/>
    <property type="project" value="UniProtKB-KW"/>
</dbReference>
<accession>A0A1T4XI91</accession>
<evidence type="ECO:0000256" key="9">
    <source>
        <dbReference type="ARBA" id="ARBA00023277"/>
    </source>
</evidence>
<evidence type="ECO:0000256" key="10">
    <source>
        <dbReference type="ARBA" id="ARBA00032412"/>
    </source>
</evidence>
<dbReference type="InterPro" id="IPR004464">
    <property type="entry name" value="FBPase_class-2/SBPase"/>
</dbReference>
<dbReference type="PIRSF" id="PIRSF004532">
    <property type="entry name" value="GlpX"/>
    <property type="match status" value="1"/>
</dbReference>
<evidence type="ECO:0000256" key="5">
    <source>
        <dbReference type="ARBA" id="ARBA00014392"/>
    </source>
</evidence>
<evidence type="ECO:0000256" key="3">
    <source>
        <dbReference type="ARBA" id="ARBA00008989"/>
    </source>
</evidence>
<dbReference type="Pfam" id="PF03320">
    <property type="entry name" value="FBPase_glpX"/>
    <property type="match status" value="1"/>
</dbReference>
<feature type="binding site" evidence="11">
    <location>
        <position position="75"/>
    </location>
    <ligand>
        <name>Mn(2+)</name>
        <dbReference type="ChEBI" id="CHEBI:29035"/>
        <label>1</label>
    </ligand>
</feature>
<dbReference type="Proteomes" id="UP000189735">
    <property type="component" value="Unassembled WGS sequence"/>
</dbReference>
<dbReference type="UniPathway" id="UPA00138"/>
<keyword evidence="9" id="KW-0119">Carbohydrate metabolism</keyword>
<keyword evidence="8 11" id="KW-0464">Manganese</keyword>
<dbReference type="NCBIfam" id="TIGR00330">
    <property type="entry name" value="glpX"/>
    <property type="match status" value="1"/>
</dbReference>
<dbReference type="GO" id="GO:0042132">
    <property type="term" value="F:fructose 1,6-bisphosphate 1-phosphatase activity"/>
    <property type="evidence" value="ECO:0007669"/>
    <property type="project" value="UniProtKB-EC"/>
</dbReference>
<keyword evidence="7" id="KW-0378">Hydrolase</keyword>
<proteinExistence type="inferred from homology"/>
<comment type="similarity">
    <text evidence="3">Belongs to the FBPase class 2 family.</text>
</comment>
<sequence length="292" mass="29488">MSPQSSPFSPTTVVGAQNYPAELVAAVVRATEAAASACLPLVGSGDKNAADELAVAAMRNALGLAPFDGTVVIGEGEKDEAPMLANGERLGTGAGPACDVAVDPLDGTRLAAENLPGAVAVIALAPRGSMFDPRDVFYMQKLIAGPAGIGVLDVRAAPAQNATRLAEALGKPLDELVIGVLDKPRHASLIAELSHLGVRVHRVAEGDVSIAIAAATPASGIDAVMGTGGTPEGIIAACAVRSLGGFMQGRMAPQSESQRAAAVSAGHDLTRVFTLDELVASDRVLFVSTPVT</sequence>
<evidence type="ECO:0000256" key="4">
    <source>
        <dbReference type="ARBA" id="ARBA00013093"/>
    </source>
</evidence>
<comment type="pathway">
    <text evidence="2">Carbohydrate biosynthesis; gluconeogenesis.</text>
</comment>
<evidence type="ECO:0000256" key="1">
    <source>
        <dbReference type="ARBA" id="ARBA00001273"/>
    </source>
</evidence>
<dbReference type="EMBL" id="FUYG01000003">
    <property type="protein sequence ID" value="SKA88828.1"/>
    <property type="molecule type" value="Genomic_DNA"/>
</dbReference>
<dbReference type="AlphaFoldDB" id="A0A1T4XI91"/>
<dbReference type="GO" id="GO:0006071">
    <property type="term" value="P:glycerol metabolic process"/>
    <property type="evidence" value="ECO:0007669"/>
    <property type="project" value="InterPro"/>
</dbReference>